<gene>
    <name evidence="2" type="ORF">D3876_04090</name>
</gene>
<accession>A0A418WQS2</accession>
<organism evidence="2 3">
    <name type="scientific">Sphingomonas cavernae</name>
    <dbReference type="NCBI Taxonomy" id="2320861"/>
    <lineage>
        <taxon>Bacteria</taxon>
        <taxon>Pseudomonadati</taxon>
        <taxon>Pseudomonadota</taxon>
        <taxon>Alphaproteobacteria</taxon>
        <taxon>Sphingomonadales</taxon>
        <taxon>Sphingomonadaceae</taxon>
        <taxon>Sphingomonas</taxon>
    </lineage>
</organism>
<dbReference type="RefSeq" id="WP_119761013.1">
    <property type="nucleotide sequence ID" value="NZ_QYUM01000002.1"/>
</dbReference>
<feature type="transmembrane region" description="Helical" evidence="1">
    <location>
        <begin position="30"/>
        <end position="46"/>
    </location>
</feature>
<evidence type="ECO:0000313" key="3">
    <source>
        <dbReference type="Proteomes" id="UP000286100"/>
    </source>
</evidence>
<dbReference type="AlphaFoldDB" id="A0A418WQS2"/>
<sequence length="73" mass="7560">MLNIVSLLIGAVALVLAVLAFIPLLGWANWFIIPLAVIGLAIGVLAKSNAGRNLNIVVIVIGVIRLMLGGGIF</sequence>
<dbReference type="Proteomes" id="UP000286100">
    <property type="component" value="Unassembled WGS sequence"/>
</dbReference>
<keyword evidence="1" id="KW-1133">Transmembrane helix</keyword>
<evidence type="ECO:0000313" key="2">
    <source>
        <dbReference type="EMBL" id="RJF93509.1"/>
    </source>
</evidence>
<proteinExistence type="predicted"/>
<protein>
    <submittedName>
        <fullName evidence="2">Uncharacterized protein</fullName>
    </submittedName>
</protein>
<keyword evidence="1" id="KW-0472">Membrane</keyword>
<feature type="transmembrane region" description="Helical" evidence="1">
    <location>
        <begin position="53"/>
        <end position="72"/>
    </location>
</feature>
<keyword evidence="1" id="KW-0812">Transmembrane</keyword>
<keyword evidence="3" id="KW-1185">Reference proteome</keyword>
<name>A0A418WQS2_9SPHN</name>
<dbReference type="EMBL" id="QYUM01000002">
    <property type="protein sequence ID" value="RJF93509.1"/>
    <property type="molecule type" value="Genomic_DNA"/>
</dbReference>
<comment type="caution">
    <text evidence="2">The sequence shown here is derived from an EMBL/GenBank/DDBJ whole genome shotgun (WGS) entry which is preliminary data.</text>
</comment>
<reference evidence="2 3" key="1">
    <citation type="submission" date="2018-09" db="EMBL/GenBank/DDBJ databases">
        <authorList>
            <person name="Zhu H."/>
        </authorList>
    </citation>
    <scope>NUCLEOTIDE SEQUENCE [LARGE SCALE GENOMIC DNA]</scope>
    <source>
        <strain evidence="2 3">K2R01-6</strain>
    </source>
</reference>
<evidence type="ECO:0000256" key="1">
    <source>
        <dbReference type="SAM" id="Phobius"/>
    </source>
</evidence>